<dbReference type="PANTHER" id="PTHR43649:SF17">
    <property type="entry name" value="ABC TRANSPORTER SOLUTE BINDING PROTEIN-SUGAR TRANSPORT"/>
    <property type="match status" value="1"/>
</dbReference>
<accession>A0A7Z0D056</accession>
<feature type="chain" id="PRO_5038733467" evidence="2">
    <location>
        <begin position="23"/>
        <end position="455"/>
    </location>
</feature>
<gene>
    <name evidence="3" type="ORF">BJY26_001307</name>
</gene>
<dbReference type="AlphaFoldDB" id="A0A7Z0D056"/>
<dbReference type="RefSeq" id="WP_179426694.1">
    <property type="nucleotide sequence ID" value="NZ_JACBZP010000001.1"/>
</dbReference>
<name>A0A7Z0D056_9MICO</name>
<protein>
    <submittedName>
        <fullName evidence="3">Raffinose/stachyose/melibiose transport system substrate-binding protein</fullName>
    </submittedName>
</protein>
<sequence length="455" mass="49755">MKRSSRRIIAAWVALPVAVVLAACSAPGADSGGSKKSTEPTSVSKDVAKAGKVTLREWDQEVRGGQNAEMTRLNKEFMKKYPNVTIKRTSKSFSDLKTTLKLSLSGNHPPDVVEVNQGYPDMVSFVHAGMLMNLDKYAKAYDWKSRYSPALLDLNRVNNSATKFGEGHLYGVSQMGEFIGIYYNQKKLKSLGIKPPKNWSQFEQSLAKIKKAGQLPIQFGNLDKYPAIHTIGLIQAQNQPTKQIRSLVYGGGDTKWTSPGFEKSAKTLQQWTKKGYFPSGPNGIGYDDAAKQFSHGQGAYLITGTWEAADIKKPMGNSLRMMLPPAPAGQQQATTGGESLALSITQKSKHPNVAAAYINFLTSKHAAKVMADTGNLPAVPGATSPKSKYAVDKDMFRDWKKINSVDGLVPYLDYSSPTFYDTITAALQELIGGSLSPKQFADKLQSDVNKFHSQQ</sequence>
<dbReference type="InterPro" id="IPR006059">
    <property type="entry name" value="SBP"/>
</dbReference>
<evidence type="ECO:0000313" key="3">
    <source>
        <dbReference type="EMBL" id="NYI67001.1"/>
    </source>
</evidence>
<organism evidence="3 4">
    <name type="scientific">Spelaeicoccus albus</name>
    <dbReference type="NCBI Taxonomy" id="1280376"/>
    <lineage>
        <taxon>Bacteria</taxon>
        <taxon>Bacillati</taxon>
        <taxon>Actinomycetota</taxon>
        <taxon>Actinomycetes</taxon>
        <taxon>Micrococcales</taxon>
        <taxon>Brevibacteriaceae</taxon>
        <taxon>Spelaeicoccus</taxon>
    </lineage>
</organism>
<proteinExistence type="predicted"/>
<feature type="signal peptide" evidence="2">
    <location>
        <begin position="1"/>
        <end position="22"/>
    </location>
</feature>
<evidence type="ECO:0000256" key="2">
    <source>
        <dbReference type="SAM" id="SignalP"/>
    </source>
</evidence>
<dbReference type="InterPro" id="IPR050490">
    <property type="entry name" value="Bact_solute-bd_prot1"/>
</dbReference>
<dbReference type="PANTHER" id="PTHR43649">
    <property type="entry name" value="ARABINOSE-BINDING PROTEIN-RELATED"/>
    <property type="match status" value="1"/>
</dbReference>
<dbReference type="Pfam" id="PF01547">
    <property type="entry name" value="SBP_bac_1"/>
    <property type="match status" value="1"/>
</dbReference>
<dbReference type="SUPFAM" id="SSF53850">
    <property type="entry name" value="Periplasmic binding protein-like II"/>
    <property type="match status" value="1"/>
</dbReference>
<keyword evidence="2" id="KW-0732">Signal</keyword>
<comment type="caution">
    <text evidence="3">The sequence shown here is derived from an EMBL/GenBank/DDBJ whole genome shotgun (WGS) entry which is preliminary data.</text>
</comment>
<dbReference type="PROSITE" id="PS51257">
    <property type="entry name" value="PROKAR_LIPOPROTEIN"/>
    <property type="match status" value="1"/>
</dbReference>
<dbReference type="Gene3D" id="3.40.190.10">
    <property type="entry name" value="Periplasmic binding protein-like II"/>
    <property type="match status" value="2"/>
</dbReference>
<dbReference type="EMBL" id="JACBZP010000001">
    <property type="protein sequence ID" value="NYI67001.1"/>
    <property type="molecule type" value="Genomic_DNA"/>
</dbReference>
<keyword evidence="4" id="KW-1185">Reference proteome</keyword>
<reference evidence="3 4" key="1">
    <citation type="submission" date="2020-07" db="EMBL/GenBank/DDBJ databases">
        <title>Sequencing the genomes of 1000 actinobacteria strains.</title>
        <authorList>
            <person name="Klenk H.-P."/>
        </authorList>
    </citation>
    <scope>NUCLEOTIDE SEQUENCE [LARGE SCALE GENOMIC DNA]</scope>
    <source>
        <strain evidence="3 4">DSM 26341</strain>
    </source>
</reference>
<evidence type="ECO:0000313" key="4">
    <source>
        <dbReference type="Proteomes" id="UP000539111"/>
    </source>
</evidence>
<feature type="region of interest" description="Disordered" evidence="1">
    <location>
        <begin position="27"/>
        <end position="46"/>
    </location>
</feature>
<evidence type="ECO:0000256" key="1">
    <source>
        <dbReference type="SAM" id="MobiDB-lite"/>
    </source>
</evidence>
<dbReference type="Proteomes" id="UP000539111">
    <property type="component" value="Unassembled WGS sequence"/>
</dbReference>